<dbReference type="OrthoDB" id="7183822at2"/>
<dbReference type="Proteomes" id="UP000231259">
    <property type="component" value="Unassembled WGS sequence"/>
</dbReference>
<sequence>MNKVTAADWIGREDVVQARLEPGLAAMMAATLNQPPPQEGDVLPQLWHWAAFPALAAMSELGSDGHPKLGGFLPPIDLPRRMRAGGALRFHRPLHVGERLTAHARISDVVEKSGGTGQMVFVTVQYEISGESGLALSERQDIVYLPMPDTFQPPKAIPVPTDLVIDEAQEMSEALLFRYSACTFNAHRIHYDRTYAAEVEKYPALIVHGPLQATYLIDAAHRYRGMPPSDFKFRSVSPMFHHDTLRVLAEGQEDGSLKMCTATGDTHQNMQATASWEELP</sequence>
<keyword evidence="3" id="KW-1185">Reference proteome</keyword>
<evidence type="ECO:0000313" key="3">
    <source>
        <dbReference type="Proteomes" id="UP000231259"/>
    </source>
</evidence>
<dbReference type="PANTHER" id="PTHR28152:SF1">
    <property type="entry name" value="HYDROXYACYL-THIOESTER DEHYDRATASE TYPE 2, MITOCHONDRIAL"/>
    <property type="match status" value="1"/>
</dbReference>
<gene>
    <name evidence="2" type="ORF">P775_16370</name>
</gene>
<dbReference type="Pfam" id="PF13452">
    <property type="entry name" value="FAS1_DH_region"/>
    <property type="match status" value="1"/>
</dbReference>
<proteinExistence type="predicted"/>
<dbReference type="Gene3D" id="3.10.129.10">
    <property type="entry name" value="Hotdog Thioesterase"/>
    <property type="match status" value="2"/>
</dbReference>
<evidence type="ECO:0000259" key="1">
    <source>
        <dbReference type="Pfam" id="PF13452"/>
    </source>
</evidence>
<evidence type="ECO:0000313" key="2">
    <source>
        <dbReference type="EMBL" id="PIL19085.1"/>
    </source>
</evidence>
<dbReference type="AlphaFoldDB" id="A0A2G8RBY6"/>
<feature type="domain" description="FAS1-like dehydratase" evidence="1">
    <location>
        <begin position="72"/>
        <end position="133"/>
    </location>
</feature>
<dbReference type="RefSeq" id="WP_099911849.1">
    <property type="nucleotide sequence ID" value="NZ_AWWI01000112.1"/>
</dbReference>
<accession>A0A2G8RBY6</accession>
<dbReference type="InterPro" id="IPR029069">
    <property type="entry name" value="HotDog_dom_sf"/>
</dbReference>
<dbReference type="EMBL" id="AWWI01000112">
    <property type="protein sequence ID" value="PIL19085.1"/>
    <property type="molecule type" value="Genomic_DNA"/>
</dbReference>
<protein>
    <recommendedName>
        <fullName evidence="1">FAS1-like dehydratase domain-containing protein</fullName>
    </recommendedName>
</protein>
<dbReference type="PANTHER" id="PTHR28152">
    <property type="entry name" value="HYDROXYACYL-THIOESTER DEHYDRATASE TYPE 2, MITOCHONDRIAL"/>
    <property type="match status" value="1"/>
</dbReference>
<dbReference type="SUPFAM" id="SSF54637">
    <property type="entry name" value="Thioesterase/thiol ester dehydrase-isomerase"/>
    <property type="match status" value="2"/>
</dbReference>
<dbReference type="InterPro" id="IPR039569">
    <property type="entry name" value="FAS1-like_DH_region"/>
</dbReference>
<dbReference type="InterPro" id="IPR052741">
    <property type="entry name" value="Mitochondrial_HTD2"/>
</dbReference>
<name>A0A2G8RBY6_9RHOB</name>
<dbReference type="GO" id="GO:0019171">
    <property type="term" value="F:(3R)-hydroxyacyl-[acyl-carrier-protein] dehydratase activity"/>
    <property type="evidence" value="ECO:0007669"/>
    <property type="project" value="TreeGrafter"/>
</dbReference>
<organism evidence="2 3">
    <name type="scientific">Puniceibacterium antarcticum</name>
    <dbReference type="NCBI Taxonomy" id="1206336"/>
    <lineage>
        <taxon>Bacteria</taxon>
        <taxon>Pseudomonadati</taxon>
        <taxon>Pseudomonadota</taxon>
        <taxon>Alphaproteobacteria</taxon>
        <taxon>Rhodobacterales</taxon>
        <taxon>Paracoccaceae</taxon>
        <taxon>Puniceibacterium</taxon>
    </lineage>
</organism>
<reference evidence="2 3" key="1">
    <citation type="submission" date="2013-09" db="EMBL/GenBank/DDBJ databases">
        <title>Genome sequencing of Phaeobacter antarcticus sp. nov. SM1211.</title>
        <authorList>
            <person name="Zhang X.-Y."/>
            <person name="Liu C."/>
            <person name="Chen X.-L."/>
            <person name="Xie B.-B."/>
            <person name="Qin Q.-L."/>
            <person name="Rong J.-C."/>
            <person name="Zhang Y.-Z."/>
        </authorList>
    </citation>
    <scope>NUCLEOTIDE SEQUENCE [LARGE SCALE GENOMIC DNA]</scope>
    <source>
        <strain evidence="2 3">SM1211</strain>
    </source>
</reference>
<comment type="caution">
    <text evidence="2">The sequence shown here is derived from an EMBL/GenBank/DDBJ whole genome shotgun (WGS) entry which is preliminary data.</text>
</comment>